<keyword evidence="1" id="KW-0119">Carbohydrate metabolism</keyword>
<dbReference type="GO" id="GO:0097175">
    <property type="term" value="P:1,6-anhydro-N-acetyl-beta-muramic acid catabolic process"/>
    <property type="evidence" value="ECO:0007669"/>
    <property type="project" value="UniProtKB-UniRule"/>
</dbReference>
<comment type="pathway">
    <text evidence="1">Amino-sugar metabolism; 1,6-anhydro-N-acetylmuramate degradation.</text>
</comment>
<dbReference type="Pfam" id="PF03702">
    <property type="entry name" value="AnmK"/>
    <property type="match status" value="1"/>
</dbReference>
<protein>
    <recommendedName>
        <fullName evidence="1">Anhydro-N-acetylmuramic acid kinase</fullName>
        <ecNumber evidence="1">2.7.1.170</ecNumber>
    </recommendedName>
    <alternativeName>
        <fullName evidence="1">AnhMurNAc kinase</fullName>
    </alternativeName>
</protein>
<comment type="function">
    <text evidence="1">Catalyzes the specific phosphorylation of 1,6-anhydro-N-acetylmuramic acid (anhMurNAc) with the simultaneous cleavage of the 1,6-anhydro ring, generating MurNAc-6-P. Is required for the utilization of anhMurNAc either imported from the medium or derived from its own cell wall murein, and thus plays a role in cell wall recycling.</text>
</comment>
<comment type="similarity">
    <text evidence="1">Belongs to the anhydro-N-acetylmuramic acid kinase family.</text>
</comment>
<keyword evidence="1" id="KW-0067">ATP-binding</keyword>
<comment type="catalytic activity">
    <reaction evidence="1">
        <text>1,6-anhydro-N-acetyl-beta-muramate + ATP + H2O = N-acetyl-D-muramate 6-phosphate + ADP + H(+)</text>
        <dbReference type="Rhea" id="RHEA:24952"/>
        <dbReference type="ChEBI" id="CHEBI:15377"/>
        <dbReference type="ChEBI" id="CHEBI:15378"/>
        <dbReference type="ChEBI" id="CHEBI:30616"/>
        <dbReference type="ChEBI" id="CHEBI:58690"/>
        <dbReference type="ChEBI" id="CHEBI:58722"/>
        <dbReference type="ChEBI" id="CHEBI:456216"/>
        <dbReference type="EC" id="2.7.1.170"/>
    </reaction>
</comment>
<dbReference type="InterPro" id="IPR043129">
    <property type="entry name" value="ATPase_NBD"/>
</dbReference>
<dbReference type="GO" id="GO:0005524">
    <property type="term" value="F:ATP binding"/>
    <property type="evidence" value="ECO:0007669"/>
    <property type="project" value="UniProtKB-UniRule"/>
</dbReference>
<evidence type="ECO:0000256" key="1">
    <source>
        <dbReference type="HAMAP-Rule" id="MF_01270"/>
    </source>
</evidence>
<evidence type="ECO:0000313" key="2">
    <source>
        <dbReference type="EMBL" id="HDX31737.1"/>
    </source>
</evidence>
<sequence length="410" mass="42654">MRVAGLMSGTSADGIDVAIADIAGLPRPHGEGVQIELLAFTTLPWPEAERALIFDLFAGQRTPADLCRANFRLAEVFADAVQRVAASAGVSLSSLDLIGSHGQTIWHDVAADGRVTSTLQIGEPAVIAARTGVTTIGDFRVADVAVGGQGAPLVSIFDWLLLRPPPRLHGVEGGWRAVQNIGGIGNVTFLPPVDLDAAPLAFDTGPGNVLIDWAARFASGGELTYDQDGALASKGRVVEPLLTQWLAHPYFRQPPPKTTGRELFSVHLAETMRAEAKAMGASPADFVATVTVLTAASITDAYARFAPGPIAEVVVAGGGVHNPALMAALHTQLAARLGRNVAVVPHDALGFPADAKEALTFALLAYLCAHGLPGNVPPCTGAKEAAVLGKIAPGKNYRGLLEVRLPAAHF</sequence>
<dbReference type="EMBL" id="DSMG01000099">
    <property type="protein sequence ID" value="HDX31737.1"/>
    <property type="molecule type" value="Genomic_DNA"/>
</dbReference>
<reference evidence="2" key="1">
    <citation type="journal article" date="2020" name="mSystems">
        <title>Genome- and Community-Level Interaction Insights into Carbon Utilization and Element Cycling Functions of Hydrothermarchaeota in Hydrothermal Sediment.</title>
        <authorList>
            <person name="Zhou Z."/>
            <person name="Liu Y."/>
            <person name="Xu W."/>
            <person name="Pan J."/>
            <person name="Luo Z.H."/>
            <person name="Li M."/>
        </authorList>
    </citation>
    <scope>NUCLEOTIDE SEQUENCE [LARGE SCALE GENOMIC DNA]</scope>
    <source>
        <strain evidence="2">SpSt-289</strain>
    </source>
</reference>
<dbReference type="Gene3D" id="3.30.420.40">
    <property type="match status" value="2"/>
</dbReference>
<keyword evidence="1" id="KW-0547">Nucleotide-binding</keyword>
<dbReference type="SUPFAM" id="SSF53067">
    <property type="entry name" value="Actin-like ATPase domain"/>
    <property type="match status" value="1"/>
</dbReference>
<keyword evidence="1 2" id="KW-0418">Kinase</keyword>
<dbReference type="AlphaFoldDB" id="A0A7C1FFX2"/>
<gene>
    <name evidence="1" type="primary">anmK</name>
    <name evidence="2" type="ORF">ENQ20_09635</name>
</gene>
<comment type="pathway">
    <text evidence="1">Cell wall biogenesis; peptidoglycan recycling.</text>
</comment>
<dbReference type="PANTHER" id="PTHR30605">
    <property type="entry name" value="ANHYDRO-N-ACETYLMURAMIC ACID KINASE"/>
    <property type="match status" value="1"/>
</dbReference>
<dbReference type="GO" id="GO:0016301">
    <property type="term" value="F:kinase activity"/>
    <property type="evidence" value="ECO:0007669"/>
    <property type="project" value="UniProtKB-KW"/>
</dbReference>
<dbReference type="UniPathway" id="UPA00343"/>
<dbReference type="GO" id="GO:0016773">
    <property type="term" value="F:phosphotransferase activity, alcohol group as acceptor"/>
    <property type="evidence" value="ECO:0007669"/>
    <property type="project" value="UniProtKB-UniRule"/>
</dbReference>
<proteinExistence type="inferred from homology"/>
<accession>A0A7C1FFX2</accession>
<dbReference type="CDD" id="cd24050">
    <property type="entry name" value="ASKHA_NBD_ANMK"/>
    <property type="match status" value="1"/>
</dbReference>
<dbReference type="EC" id="2.7.1.170" evidence="1"/>
<comment type="caution">
    <text evidence="2">The sequence shown here is derived from an EMBL/GenBank/DDBJ whole genome shotgun (WGS) entry which is preliminary data.</text>
</comment>
<dbReference type="InterPro" id="IPR005338">
    <property type="entry name" value="Anhydro_N_Ac-Mur_kinase"/>
</dbReference>
<dbReference type="PANTHER" id="PTHR30605:SF0">
    <property type="entry name" value="ANHYDRO-N-ACETYLMURAMIC ACID KINASE"/>
    <property type="match status" value="1"/>
</dbReference>
<dbReference type="GO" id="GO:0006040">
    <property type="term" value="P:amino sugar metabolic process"/>
    <property type="evidence" value="ECO:0007669"/>
    <property type="project" value="InterPro"/>
</dbReference>
<dbReference type="NCBIfam" id="NF007148">
    <property type="entry name" value="PRK09585.3-2"/>
    <property type="match status" value="1"/>
</dbReference>
<feature type="binding site" evidence="1">
    <location>
        <begin position="9"/>
        <end position="16"/>
    </location>
    <ligand>
        <name>ATP</name>
        <dbReference type="ChEBI" id="CHEBI:30616"/>
    </ligand>
</feature>
<dbReference type="HAMAP" id="MF_01270">
    <property type="entry name" value="AnhMurNAc_kinase"/>
    <property type="match status" value="1"/>
</dbReference>
<name>A0A7C1FFX2_9CHLR</name>
<dbReference type="UniPathway" id="UPA00544"/>
<keyword evidence="1 2" id="KW-0808">Transferase</keyword>
<dbReference type="GO" id="GO:0009254">
    <property type="term" value="P:peptidoglycan turnover"/>
    <property type="evidence" value="ECO:0007669"/>
    <property type="project" value="UniProtKB-UniRule"/>
</dbReference>
<organism evidence="2">
    <name type="scientific">Caldilinea aerophila</name>
    <dbReference type="NCBI Taxonomy" id="133453"/>
    <lineage>
        <taxon>Bacteria</taxon>
        <taxon>Bacillati</taxon>
        <taxon>Chloroflexota</taxon>
        <taxon>Caldilineae</taxon>
        <taxon>Caldilineales</taxon>
        <taxon>Caldilineaceae</taxon>
        <taxon>Caldilinea</taxon>
    </lineage>
</organism>